<comment type="similarity">
    <text evidence="2 9">Belongs to the ABC-2 integral membrane protein family.</text>
</comment>
<feature type="transmembrane region" description="Helical" evidence="9">
    <location>
        <begin position="82"/>
        <end position="102"/>
    </location>
</feature>
<keyword evidence="7 9" id="KW-1133">Transmembrane helix</keyword>
<evidence type="ECO:0000313" key="12">
    <source>
        <dbReference type="Proteomes" id="UP000707356"/>
    </source>
</evidence>
<dbReference type="InterPro" id="IPR047817">
    <property type="entry name" value="ABC2_TM_bact-type"/>
</dbReference>
<evidence type="ECO:0000313" key="11">
    <source>
        <dbReference type="EMBL" id="MBW4463824.1"/>
    </source>
</evidence>
<sequence length="277" mass="31666">MSKSVSIGQRVTRRISRVSHFGSHRNFENYRDILFVLLQKELKVRYNNKGLGFLWSIANPLASALVYLIAFQILMRVRIPDYILILITGTFTWQWFTNVVGSSSNAFVGNAPLIKKVSFPRNIVLLCMSCNHLIHFLMSVPVILLFLVLHGHYPALTWIYGMPLLIAVQFTMAYGIALGLASINLFFRDMERLVGIILNFAFYLTPVLYPVETVPPKLRHLMLFNPAAPLIAAWRDLFINGKVDWLYLAVSAGYALLFYLLGTSIYKRLSWKFAEVI</sequence>
<keyword evidence="4 9" id="KW-1003">Cell membrane</keyword>
<feature type="transmembrane region" description="Helical" evidence="9">
    <location>
        <begin position="123"/>
        <end position="149"/>
    </location>
</feature>
<dbReference type="AlphaFoldDB" id="A0A951P7U0"/>
<evidence type="ECO:0000256" key="1">
    <source>
        <dbReference type="ARBA" id="ARBA00004429"/>
    </source>
</evidence>
<evidence type="ECO:0000259" key="10">
    <source>
        <dbReference type="PROSITE" id="PS51012"/>
    </source>
</evidence>
<evidence type="ECO:0000256" key="2">
    <source>
        <dbReference type="ARBA" id="ARBA00007783"/>
    </source>
</evidence>
<dbReference type="Proteomes" id="UP000707356">
    <property type="component" value="Unassembled WGS sequence"/>
</dbReference>
<dbReference type="EMBL" id="JAHHHV010000001">
    <property type="protein sequence ID" value="MBW4463824.1"/>
    <property type="molecule type" value="Genomic_DNA"/>
</dbReference>
<keyword evidence="5" id="KW-0997">Cell inner membrane</keyword>
<proteinExistence type="inferred from homology"/>
<keyword evidence="6 9" id="KW-0812">Transmembrane</keyword>
<comment type="caution">
    <text evidence="11">The sequence shown here is derived from an EMBL/GenBank/DDBJ whole genome shotgun (WGS) entry which is preliminary data.</text>
</comment>
<dbReference type="PANTHER" id="PTHR30413">
    <property type="entry name" value="INNER MEMBRANE TRANSPORT PERMEASE"/>
    <property type="match status" value="1"/>
</dbReference>
<evidence type="ECO:0000256" key="3">
    <source>
        <dbReference type="ARBA" id="ARBA00022448"/>
    </source>
</evidence>
<dbReference type="GO" id="GO:0005886">
    <property type="term" value="C:plasma membrane"/>
    <property type="evidence" value="ECO:0007669"/>
    <property type="project" value="UniProtKB-SubCell"/>
</dbReference>
<evidence type="ECO:0000256" key="8">
    <source>
        <dbReference type="ARBA" id="ARBA00023136"/>
    </source>
</evidence>
<keyword evidence="8 9" id="KW-0472">Membrane</keyword>
<protein>
    <recommendedName>
        <fullName evidence="9">Transport permease protein</fullName>
    </recommendedName>
</protein>
<feature type="transmembrane region" description="Helical" evidence="9">
    <location>
        <begin position="155"/>
        <end position="181"/>
    </location>
</feature>
<evidence type="ECO:0000256" key="9">
    <source>
        <dbReference type="RuleBase" id="RU361157"/>
    </source>
</evidence>
<accession>A0A951P7U0</accession>
<dbReference type="GO" id="GO:0140359">
    <property type="term" value="F:ABC-type transporter activity"/>
    <property type="evidence" value="ECO:0007669"/>
    <property type="project" value="InterPro"/>
</dbReference>
<dbReference type="InterPro" id="IPR013525">
    <property type="entry name" value="ABC2_TM"/>
</dbReference>
<keyword evidence="3 9" id="KW-0813">Transport</keyword>
<reference evidence="11" key="1">
    <citation type="submission" date="2021-05" db="EMBL/GenBank/DDBJ databases">
        <authorList>
            <person name="Pietrasiak N."/>
            <person name="Ward R."/>
            <person name="Stajich J.E."/>
            <person name="Kurbessoian T."/>
        </authorList>
    </citation>
    <scope>NUCLEOTIDE SEQUENCE</scope>
    <source>
        <strain evidence="11">GSE-TBD4-15B</strain>
    </source>
</reference>
<dbReference type="GO" id="GO:0015920">
    <property type="term" value="P:lipopolysaccharide transport"/>
    <property type="evidence" value="ECO:0007669"/>
    <property type="project" value="TreeGrafter"/>
</dbReference>
<evidence type="ECO:0000256" key="5">
    <source>
        <dbReference type="ARBA" id="ARBA00022519"/>
    </source>
</evidence>
<dbReference type="PROSITE" id="PS51012">
    <property type="entry name" value="ABC_TM2"/>
    <property type="match status" value="1"/>
</dbReference>
<evidence type="ECO:0000256" key="4">
    <source>
        <dbReference type="ARBA" id="ARBA00022475"/>
    </source>
</evidence>
<feature type="transmembrane region" description="Helical" evidence="9">
    <location>
        <begin position="245"/>
        <end position="262"/>
    </location>
</feature>
<feature type="transmembrane region" description="Helical" evidence="9">
    <location>
        <begin position="50"/>
        <end position="70"/>
    </location>
</feature>
<reference evidence="11" key="2">
    <citation type="journal article" date="2022" name="Microbiol. Resour. Announc.">
        <title>Metagenome Sequencing to Explore Phylogenomics of Terrestrial Cyanobacteria.</title>
        <authorList>
            <person name="Ward R.D."/>
            <person name="Stajich J.E."/>
            <person name="Johansen J.R."/>
            <person name="Huntemann M."/>
            <person name="Clum A."/>
            <person name="Foster B."/>
            <person name="Foster B."/>
            <person name="Roux S."/>
            <person name="Palaniappan K."/>
            <person name="Varghese N."/>
            <person name="Mukherjee S."/>
            <person name="Reddy T.B.K."/>
            <person name="Daum C."/>
            <person name="Copeland A."/>
            <person name="Chen I.A."/>
            <person name="Ivanova N.N."/>
            <person name="Kyrpides N.C."/>
            <person name="Shapiro N."/>
            <person name="Eloe-Fadrosh E.A."/>
            <person name="Pietrasiak N."/>
        </authorList>
    </citation>
    <scope>NUCLEOTIDE SEQUENCE</scope>
    <source>
        <strain evidence="11">GSE-TBD4-15B</strain>
    </source>
</reference>
<gene>
    <name evidence="11" type="ORF">KME07_00080</name>
</gene>
<dbReference type="PANTHER" id="PTHR30413:SF8">
    <property type="entry name" value="TRANSPORT PERMEASE PROTEIN"/>
    <property type="match status" value="1"/>
</dbReference>
<evidence type="ECO:0000256" key="7">
    <source>
        <dbReference type="ARBA" id="ARBA00022989"/>
    </source>
</evidence>
<evidence type="ECO:0000256" key="6">
    <source>
        <dbReference type="ARBA" id="ARBA00022692"/>
    </source>
</evidence>
<dbReference type="Pfam" id="PF01061">
    <property type="entry name" value="ABC2_membrane"/>
    <property type="match status" value="1"/>
</dbReference>
<feature type="domain" description="ABC transmembrane type-2" evidence="10">
    <location>
        <begin position="51"/>
        <end position="269"/>
    </location>
</feature>
<name>A0A951P7U0_9CYAN</name>
<comment type="subcellular location">
    <subcellularLocation>
        <location evidence="1">Cell inner membrane</location>
        <topology evidence="1">Multi-pass membrane protein</topology>
    </subcellularLocation>
    <subcellularLocation>
        <location evidence="9">Cell membrane</location>
        <topology evidence="9">Multi-pass membrane protein</topology>
    </subcellularLocation>
</comment>
<organism evidence="11 12">
    <name type="scientific">Pegethrix bostrychoides GSE-TBD4-15B</name>
    <dbReference type="NCBI Taxonomy" id="2839662"/>
    <lineage>
        <taxon>Bacteria</taxon>
        <taxon>Bacillati</taxon>
        <taxon>Cyanobacteriota</taxon>
        <taxon>Cyanophyceae</taxon>
        <taxon>Oculatellales</taxon>
        <taxon>Oculatellaceae</taxon>
        <taxon>Pegethrix</taxon>
    </lineage>
</organism>
<feature type="transmembrane region" description="Helical" evidence="9">
    <location>
        <begin position="193"/>
        <end position="211"/>
    </location>
</feature>